<sequence length="148" mass="16241">MSAPLSIRFNDDLLDRLLKRARGIPGATPSGLAQLLIDEGLRLAEHPGIVFKDGPTGRRAALPMGPDLWEVVTYIKESGERGDLAIEATAKALCLPSARVRAALDYFATYRDEIEEEMAEAIEASRIAEAAWESRRCWPRNYADAATA</sequence>
<dbReference type="EMBL" id="CAFBNE010000043">
    <property type="protein sequence ID" value="CAB4950594.1"/>
    <property type="molecule type" value="Genomic_DNA"/>
</dbReference>
<organism evidence="1">
    <name type="scientific">freshwater metagenome</name>
    <dbReference type="NCBI Taxonomy" id="449393"/>
    <lineage>
        <taxon>unclassified sequences</taxon>
        <taxon>metagenomes</taxon>
        <taxon>ecological metagenomes</taxon>
    </lineage>
</organism>
<dbReference type="AlphaFoldDB" id="A0A6J7K8W7"/>
<reference evidence="1" key="1">
    <citation type="submission" date="2020-05" db="EMBL/GenBank/DDBJ databases">
        <authorList>
            <person name="Chiriac C."/>
            <person name="Salcher M."/>
            <person name="Ghai R."/>
            <person name="Kavagutti S V."/>
        </authorList>
    </citation>
    <scope>NUCLEOTIDE SEQUENCE</scope>
</reference>
<proteinExistence type="predicted"/>
<name>A0A6J7K8W7_9ZZZZ</name>
<accession>A0A6J7K8W7</accession>
<gene>
    <name evidence="1" type="ORF">UFOPK3772_01518</name>
</gene>
<protein>
    <submittedName>
        <fullName evidence="1">Unannotated protein</fullName>
    </submittedName>
</protein>
<evidence type="ECO:0000313" key="1">
    <source>
        <dbReference type="EMBL" id="CAB4950594.1"/>
    </source>
</evidence>